<dbReference type="CDD" id="cd03442">
    <property type="entry name" value="BFIT_BACH"/>
    <property type="match status" value="1"/>
</dbReference>
<dbReference type="Gene3D" id="3.10.129.10">
    <property type="entry name" value="Hotdog Thioesterase"/>
    <property type="match status" value="1"/>
</dbReference>
<evidence type="ECO:0000256" key="1">
    <source>
        <dbReference type="ARBA" id="ARBA00010458"/>
    </source>
</evidence>
<dbReference type="Proteomes" id="UP000562464">
    <property type="component" value="Unassembled WGS sequence"/>
</dbReference>
<sequence length="190" mass="21580">MKENESQNEEVDEPKTCRESLVIQTHRIFPSDLNPFGYMFGGRLMTLIDDTASISVSRHCRRGAFTASLDNLNFLKPLHENHSVCVKTYVSGAHHHSMEVFVKVIGEDLATGDRYLAATCFTTFVAVPSHMNEEIEFNVPAIFAETPEEKMVCAGYEGRRLQRLNERDDYKRFATQLSTDLPWSSEGLQD</sequence>
<evidence type="ECO:0000256" key="2">
    <source>
        <dbReference type="ARBA" id="ARBA00022801"/>
    </source>
</evidence>
<dbReference type="PANTHER" id="PTHR11049">
    <property type="entry name" value="ACYL COENZYME A THIOESTER HYDROLASE"/>
    <property type="match status" value="1"/>
</dbReference>
<comment type="caution">
    <text evidence="5">The sequence shown here is derived from an EMBL/GenBank/DDBJ whole genome shotgun (WGS) entry which is preliminary data.</text>
</comment>
<gene>
    <name evidence="5" type="ORF">HNQ37_001560</name>
</gene>
<protein>
    <submittedName>
        <fullName evidence="5">Acyl-CoA hydrolase</fullName>
    </submittedName>
</protein>
<reference evidence="5 6" key="1">
    <citation type="submission" date="2020-08" db="EMBL/GenBank/DDBJ databases">
        <title>Genomic Encyclopedia of Type Strains, Phase IV (KMG-IV): sequencing the most valuable type-strain genomes for metagenomic binning, comparative biology and taxonomic classification.</title>
        <authorList>
            <person name="Goeker M."/>
        </authorList>
    </citation>
    <scope>NUCLEOTIDE SEQUENCE [LARGE SCALE GENOMIC DNA]</scope>
    <source>
        <strain evidence="5 6">DSM 14925</strain>
    </source>
</reference>
<feature type="domain" description="HotDog ACOT-type" evidence="4">
    <location>
        <begin position="18"/>
        <end position="130"/>
    </location>
</feature>
<dbReference type="PROSITE" id="PS51770">
    <property type="entry name" value="HOTDOG_ACOT"/>
    <property type="match status" value="1"/>
</dbReference>
<dbReference type="PANTHER" id="PTHR11049:SF24">
    <property type="entry name" value="CYTOSOLIC ACYL COENZYME A THIOESTER HYDROLASE"/>
    <property type="match status" value="1"/>
</dbReference>
<evidence type="ECO:0000313" key="6">
    <source>
        <dbReference type="Proteomes" id="UP000562464"/>
    </source>
</evidence>
<dbReference type="GO" id="GO:0052816">
    <property type="term" value="F:long-chain fatty acyl-CoA hydrolase activity"/>
    <property type="evidence" value="ECO:0007669"/>
    <property type="project" value="TreeGrafter"/>
</dbReference>
<dbReference type="InterPro" id="IPR006683">
    <property type="entry name" value="Thioestr_dom"/>
</dbReference>
<dbReference type="SUPFAM" id="SSF54637">
    <property type="entry name" value="Thioesterase/thiol ester dehydrase-isomerase"/>
    <property type="match status" value="1"/>
</dbReference>
<proteinExistence type="inferred from homology"/>
<dbReference type="GO" id="GO:0009062">
    <property type="term" value="P:fatty acid catabolic process"/>
    <property type="evidence" value="ECO:0007669"/>
    <property type="project" value="TreeGrafter"/>
</dbReference>
<dbReference type="AlphaFoldDB" id="A0A841C3Y8"/>
<dbReference type="InterPro" id="IPR040170">
    <property type="entry name" value="Cytosol_ACT"/>
</dbReference>
<dbReference type="EMBL" id="JACHHV010000036">
    <property type="protein sequence ID" value="MBB5888656.1"/>
    <property type="molecule type" value="Genomic_DNA"/>
</dbReference>
<dbReference type="GO" id="GO:0006637">
    <property type="term" value="P:acyl-CoA metabolic process"/>
    <property type="evidence" value="ECO:0007669"/>
    <property type="project" value="TreeGrafter"/>
</dbReference>
<evidence type="ECO:0000313" key="5">
    <source>
        <dbReference type="EMBL" id="MBB5888656.1"/>
    </source>
</evidence>
<organism evidence="5 6">
    <name type="scientific">Lactovum miscens</name>
    <dbReference type="NCBI Taxonomy" id="190387"/>
    <lineage>
        <taxon>Bacteria</taxon>
        <taxon>Bacillati</taxon>
        <taxon>Bacillota</taxon>
        <taxon>Bacilli</taxon>
        <taxon>Lactobacillales</taxon>
        <taxon>Streptococcaceae</taxon>
        <taxon>Lactovum</taxon>
    </lineage>
</organism>
<dbReference type="Pfam" id="PF03061">
    <property type="entry name" value="4HBT"/>
    <property type="match status" value="1"/>
</dbReference>
<accession>A0A841C3Y8</accession>
<comment type="similarity">
    <text evidence="1">Belongs to the acyl coenzyme A hydrolase family.</text>
</comment>
<evidence type="ECO:0000259" key="4">
    <source>
        <dbReference type="PROSITE" id="PS51770"/>
    </source>
</evidence>
<keyword evidence="6" id="KW-1185">Reference proteome</keyword>
<name>A0A841C3Y8_9LACT</name>
<dbReference type="InterPro" id="IPR033120">
    <property type="entry name" value="HOTDOG_ACOT"/>
</dbReference>
<dbReference type="GO" id="GO:0005829">
    <property type="term" value="C:cytosol"/>
    <property type="evidence" value="ECO:0007669"/>
    <property type="project" value="TreeGrafter"/>
</dbReference>
<keyword evidence="2 3" id="KW-0378">Hydrolase</keyword>
<dbReference type="InterPro" id="IPR029069">
    <property type="entry name" value="HotDog_dom_sf"/>
</dbReference>
<evidence type="ECO:0000256" key="3">
    <source>
        <dbReference type="PROSITE-ProRule" id="PRU01106"/>
    </source>
</evidence>